<evidence type="ECO:0008006" key="3">
    <source>
        <dbReference type="Google" id="ProtNLM"/>
    </source>
</evidence>
<name>A0A7C8MCM4_9PLEO</name>
<protein>
    <recommendedName>
        <fullName evidence="3">F-box domain-containing protein</fullName>
    </recommendedName>
</protein>
<evidence type="ECO:0000313" key="2">
    <source>
        <dbReference type="Proteomes" id="UP000481861"/>
    </source>
</evidence>
<gene>
    <name evidence="1" type="ORF">BDV95DRAFT_303033</name>
</gene>
<sequence>MATFHSLPEELIDLIITQYAYPHYDRKTLAALSLVSKDLRRIVEPHLYRIVSVNLSATSGGIILGDPYALFHTLSTRPGLVQHVEHLAIQRRQTEKIPQRVEGFDIKRIASQTLAERAAEAVCDDLSHRISCLLPNIKNLDLSNYQWGGRPQHLKEFLAQLSEQFPVLKSLQLQLYRRHHLLTVRGVFTHPCLERLIVSGGFLARDTHFQNMSEDCNTRVKHLEITQMPVRGRSFHLTRMERLCSALETLVVHPKSHPDSHWEVPVAAVVAFGAVMKLKTFRRLEVRGIEHDTINCIVVRDHLQPLVSGHRPLPFSYLRWSLKNIPGLDGGGINFALVGHLWGLGLQVYGISVGLYRALNAAATGIMEFQSPVQFSVMVDFDLGMEALIRINQASEYAGLNFEYRESLHPSVRVETHSSKVLR</sequence>
<keyword evidence="2" id="KW-1185">Reference proteome</keyword>
<dbReference type="OrthoDB" id="2522477at2759"/>
<reference evidence="1 2" key="1">
    <citation type="submission" date="2020-01" db="EMBL/GenBank/DDBJ databases">
        <authorList>
            <consortium name="DOE Joint Genome Institute"/>
            <person name="Haridas S."/>
            <person name="Albert R."/>
            <person name="Binder M."/>
            <person name="Bloem J."/>
            <person name="Labutti K."/>
            <person name="Salamov A."/>
            <person name="Andreopoulos B."/>
            <person name="Baker S.E."/>
            <person name="Barry K."/>
            <person name="Bills G."/>
            <person name="Bluhm B.H."/>
            <person name="Cannon C."/>
            <person name="Castanera R."/>
            <person name="Culley D.E."/>
            <person name="Daum C."/>
            <person name="Ezra D."/>
            <person name="Gonzalez J.B."/>
            <person name="Henrissat B."/>
            <person name="Kuo A."/>
            <person name="Liang C."/>
            <person name="Lipzen A."/>
            <person name="Lutzoni F."/>
            <person name="Magnuson J."/>
            <person name="Mondo S."/>
            <person name="Nolan M."/>
            <person name="Ohm R."/>
            <person name="Pangilinan J."/>
            <person name="Park H.-J.H."/>
            <person name="Ramirez L."/>
            <person name="Alfaro M."/>
            <person name="Sun H."/>
            <person name="Tritt A."/>
            <person name="Yoshinaga Y."/>
            <person name="Zwiers L.-H.L."/>
            <person name="Turgeon B.G."/>
            <person name="Goodwin S.B."/>
            <person name="Spatafora J.W."/>
            <person name="Crous P.W."/>
            <person name="Grigoriev I.V."/>
        </authorList>
    </citation>
    <scope>NUCLEOTIDE SEQUENCE [LARGE SCALE GENOMIC DNA]</scope>
    <source>
        <strain evidence="1 2">CBS 611.86</strain>
    </source>
</reference>
<accession>A0A7C8MCM4</accession>
<evidence type="ECO:0000313" key="1">
    <source>
        <dbReference type="EMBL" id="KAF2874916.1"/>
    </source>
</evidence>
<comment type="caution">
    <text evidence="1">The sequence shown here is derived from an EMBL/GenBank/DDBJ whole genome shotgun (WGS) entry which is preliminary data.</text>
</comment>
<proteinExistence type="predicted"/>
<dbReference type="Proteomes" id="UP000481861">
    <property type="component" value="Unassembled WGS sequence"/>
</dbReference>
<dbReference type="AlphaFoldDB" id="A0A7C8MCM4"/>
<dbReference type="EMBL" id="JAADJZ010000005">
    <property type="protein sequence ID" value="KAF2874916.1"/>
    <property type="molecule type" value="Genomic_DNA"/>
</dbReference>
<organism evidence="1 2">
    <name type="scientific">Massariosphaeria phaeospora</name>
    <dbReference type="NCBI Taxonomy" id="100035"/>
    <lineage>
        <taxon>Eukaryota</taxon>
        <taxon>Fungi</taxon>
        <taxon>Dikarya</taxon>
        <taxon>Ascomycota</taxon>
        <taxon>Pezizomycotina</taxon>
        <taxon>Dothideomycetes</taxon>
        <taxon>Pleosporomycetidae</taxon>
        <taxon>Pleosporales</taxon>
        <taxon>Pleosporales incertae sedis</taxon>
        <taxon>Massariosphaeria</taxon>
    </lineage>
</organism>